<keyword evidence="2" id="KW-1185">Reference proteome</keyword>
<dbReference type="SUPFAM" id="SSF52540">
    <property type="entry name" value="P-loop containing nucleoside triphosphate hydrolases"/>
    <property type="match status" value="1"/>
</dbReference>
<dbReference type="EMBL" id="SMGR01000001">
    <property type="protein sequence ID" value="TCL09053.1"/>
    <property type="molecule type" value="Genomic_DNA"/>
</dbReference>
<dbReference type="RefSeq" id="WP_165929108.1">
    <property type="nucleotide sequence ID" value="NZ_SMGR01000001.1"/>
</dbReference>
<organism evidence="1 2">
    <name type="scientific">Shimia isoporae</name>
    <dbReference type="NCBI Taxonomy" id="647720"/>
    <lineage>
        <taxon>Bacteria</taxon>
        <taxon>Pseudomonadati</taxon>
        <taxon>Pseudomonadota</taxon>
        <taxon>Alphaproteobacteria</taxon>
        <taxon>Rhodobacterales</taxon>
        <taxon>Roseobacteraceae</taxon>
    </lineage>
</organism>
<dbReference type="AlphaFoldDB" id="A0A4R1NQR3"/>
<dbReference type="Proteomes" id="UP000295673">
    <property type="component" value="Unassembled WGS sequence"/>
</dbReference>
<reference evidence="1 2" key="1">
    <citation type="submission" date="2019-03" db="EMBL/GenBank/DDBJ databases">
        <title>Genomic Encyclopedia of Archaeal and Bacterial Type Strains, Phase II (KMG-II): from individual species to whole genera.</title>
        <authorList>
            <person name="Goeker M."/>
        </authorList>
    </citation>
    <scope>NUCLEOTIDE SEQUENCE [LARGE SCALE GENOMIC DNA]</scope>
    <source>
        <strain evidence="1 2">DSM 26433</strain>
    </source>
</reference>
<dbReference type="GO" id="GO:0008146">
    <property type="term" value="F:sulfotransferase activity"/>
    <property type="evidence" value="ECO:0007669"/>
    <property type="project" value="InterPro"/>
</dbReference>
<dbReference type="Gene3D" id="3.40.50.300">
    <property type="entry name" value="P-loop containing nucleotide triphosphate hydrolases"/>
    <property type="match status" value="1"/>
</dbReference>
<dbReference type="InterPro" id="IPR005331">
    <property type="entry name" value="Sulfotransferase"/>
</dbReference>
<evidence type="ECO:0000313" key="2">
    <source>
        <dbReference type="Proteomes" id="UP000295673"/>
    </source>
</evidence>
<dbReference type="Pfam" id="PF03567">
    <property type="entry name" value="Sulfotransfer_2"/>
    <property type="match status" value="1"/>
</dbReference>
<comment type="caution">
    <text evidence="1">The sequence shown here is derived from an EMBL/GenBank/DDBJ whole genome shotgun (WGS) entry which is preliminary data.</text>
</comment>
<evidence type="ECO:0000313" key="1">
    <source>
        <dbReference type="EMBL" id="TCL09053.1"/>
    </source>
</evidence>
<proteinExistence type="predicted"/>
<sequence>MQNKVILVHIPKTAGSSLRSALAFALGNLPKLDAGIIGVDRGVEGLPYFEGLAEAARASLPRLFADGLQIMSGHFRYRDIVPVLAGRQSEVSLVTFLRDPVKRTVSDYLYSCSEKHPGHLAFQAEYPTLGDYVKSPGQMNKQFDYLRPREGASVEETAEAALKAFDFIGMTERFDDDLKTLLPQLSLGPVPPTRENVAGNTAQSQQVMTQYGELLREALAPEMAMYSAISERLEQTRT</sequence>
<gene>
    <name evidence="1" type="ORF">BXY66_1096</name>
</gene>
<protein>
    <submittedName>
        <fullName evidence="1">Sulfotransferase family protein</fullName>
    </submittedName>
</protein>
<dbReference type="InterPro" id="IPR027417">
    <property type="entry name" value="P-loop_NTPase"/>
</dbReference>
<accession>A0A4R1NQR3</accession>
<keyword evidence="1" id="KW-0808">Transferase</keyword>
<dbReference type="GO" id="GO:0016020">
    <property type="term" value="C:membrane"/>
    <property type="evidence" value="ECO:0007669"/>
    <property type="project" value="InterPro"/>
</dbReference>
<name>A0A4R1NQR3_9RHOB</name>